<sequence>MIPSDIARPDIFAALSDDFSESDSLFYIDLWPFIPPLLLVSSPSYAVQACQANELGKPDALIPFLRPISGGDSLFTSNSDESKRGRSLFSPGFNSSYILNQARHVVHEAEIFVEVLHQYAKQGRMFQLKEATLRYTIDISGLMTMYVESNPFDDLEINEPVPGIQDFNVNEVITR</sequence>
<reference evidence="1 2" key="1">
    <citation type="submission" date="2015-10" db="EMBL/GenBank/DDBJ databases">
        <title>Full genome of DAOMC 229536 Phialocephala scopiformis, a fungal endophyte of spruce producing the potent anti-insectan compound rugulosin.</title>
        <authorList>
            <consortium name="DOE Joint Genome Institute"/>
            <person name="Walker A.K."/>
            <person name="Frasz S.L."/>
            <person name="Seifert K.A."/>
            <person name="Miller J.D."/>
            <person name="Mondo S.J."/>
            <person name="Labutti K."/>
            <person name="Lipzen A."/>
            <person name="Dockter R."/>
            <person name="Kennedy M."/>
            <person name="Grigoriev I.V."/>
            <person name="Spatafora J.W."/>
        </authorList>
    </citation>
    <scope>NUCLEOTIDE SEQUENCE [LARGE SCALE GENOMIC DNA]</scope>
    <source>
        <strain evidence="1 2">CBS 120377</strain>
    </source>
</reference>
<dbReference type="GO" id="GO:0020037">
    <property type="term" value="F:heme binding"/>
    <property type="evidence" value="ECO:0007669"/>
    <property type="project" value="InterPro"/>
</dbReference>
<gene>
    <name evidence="1" type="ORF">LY89DRAFT_773609</name>
</gene>
<evidence type="ECO:0000313" key="1">
    <source>
        <dbReference type="EMBL" id="KUJ19326.1"/>
    </source>
</evidence>
<dbReference type="KEGG" id="psco:LY89DRAFT_773609"/>
<dbReference type="SUPFAM" id="SSF48264">
    <property type="entry name" value="Cytochrome P450"/>
    <property type="match status" value="1"/>
</dbReference>
<keyword evidence="2" id="KW-1185">Reference proteome</keyword>
<dbReference type="AlphaFoldDB" id="A0A194XGQ9"/>
<dbReference type="RefSeq" id="XP_018073681.1">
    <property type="nucleotide sequence ID" value="XM_018221943.1"/>
</dbReference>
<name>A0A194XGQ9_MOLSC</name>
<dbReference type="OrthoDB" id="10029320at2759"/>
<accession>A0A194XGQ9</accession>
<organism evidence="1 2">
    <name type="scientific">Mollisia scopiformis</name>
    <name type="common">Conifer needle endophyte fungus</name>
    <name type="synonym">Phialocephala scopiformis</name>
    <dbReference type="NCBI Taxonomy" id="149040"/>
    <lineage>
        <taxon>Eukaryota</taxon>
        <taxon>Fungi</taxon>
        <taxon>Dikarya</taxon>
        <taxon>Ascomycota</taxon>
        <taxon>Pezizomycotina</taxon>
        <taxon>Leotiomycetes</taxon>
        <taxon>Helotiales</taxon>
        <taxon>Mollisiaceae</taxon>
        <taxon>Mollisia</taxon>
    </lineage>
</organism>
<dbReference type="GO" id="GO:0005506">
    <property type="term" value="F:iron ion binding"/>
    <property type="evidence" value="ECO:0007669"/>
    <property type="project" value="InterPro"/>
</dbReference>
<dbReference type="Proteomes" id="UP000070700">
    <property type="component" value="Unassembled WGS sequence"/>
</dbReference>
<dbReference type="InterPro" id="IPR036396">
    <property type="entry name" value="Cyt_P450_sf"/>
</dbReference>
<dbReference type="GeneID" id="28831669"/>
<proteinExistence type="predicted"/>
<evidence type="ECO:0000313" key="2">
    <source>
        <dbReference type="Proteomes" id="UP000070700"/>
    </source>
</evidence>
<dbReference type="EMBL" id="KQ947411">
    <property type="protein sequence ID" value="KUJ19326.1"/>
    <property type="molecule type" value="Genomic_DNA"/>
</dbReference>
<dbReference type="GO" id="GO:0016705">
    <property type="term" value="F:oxidoreductase activity, acting on paired donors, with incorporation or reduction of molecular oxygen"/>
    <property type="evidence" value="ECO:0007669"/>
    <property type="project" value="InterPro"/>
</dbReference>
<dbReference type="Gene3D" id="1.10.630.10">
    <property type="entry name" value="Cytochrome P450"/>
    <property type="match status" value="1"/>
</dbReference>
<dbReference type="InParanoid" id="A0A194XGQ9"/>
<dbReference type="GO" id="GO:0004497">
    <property type="term" value="F:monooxygenase activity"/>
    <property type="evidence" value="ECO:0007669"/>
    <property type="project" value="InterPro"/>
</dbReference>
<protein>
    <submittedName>
        <fullName evidence="1">Uncharacterized protein</fullName>
    </submittedName>
</protein>